<gene>
    <name evidence="2" type="ORF">H0H26_00100</name>
</gene>
<dbReference type="InterPro" id="IPR022385">
    <property type="entry name" value="Rhs_assc_core"/>
</dbReference>
<feature type="compositionally biased region" description="Polar residues" evidence="1">
    <location>
        <begin position="284"/>
        <end position="310"/>
    </location>
</feature>
<dbReference type="AlphaFoldDB" id="A0A7U2RB30"/>
<accession>A0A7U2RB30</accession>
<dbReference type="Proteomes" id="UP000596329">
    <property type="component" value="Chromosome"/>
</dbReference>
<dbReference type="EMBL" id="CP059075">
    <property type="protein sequence ID" value="QRE04052.1"/>
    <property type="molecule type" value="Genomic_DNA"/>
</dbReference>
<dbReference type="NCBIfam" id="TIGR03696">
    <property type="entry name" value="Rhs_assc_core"/>
    <property type="match status" value="1"/>
</dbReference>
<evidence type="ECO:0008006" key="4">
    <source>
        <dbReference type="Google" id="ProtNLM"/>
    </source>
</evidence>
<evidence type="ECO:0000256" key="1">
    <source>
        <dbReference type="SAM" id="MobiDB-lite"/>
    </source>
</evidence>
<feature type="region of interest" description="Disordered" evidence="1">
    <location>
        <begin position="501"/>
        <end position="533"/>
    </location>
</feature>
<name>A0A7U2RB30_FLAPS</name>
<evidence type="ECO:0000313" key="2">
    <source>
        <dbReference type="EMBL" id="QRE04052.1"/>
    </source>
</evidence>
<feature type="region of interest" description="Disordered" evidence="1">
    <location>
        <begin position="284"/>
        <end position="323"/>
    </location>
</feature>
<dbReference type="InterPro" id="IPR050708">
    <property type="entry name" value="T6SS_VgrG/RHS"/>
</dbReference>
<sequence>MRRLQQMQVNSGTRTIINNAYNYDLVGNVLGIKNTAPVVNNTLGGSAEQNYQYDELYRLKTATGSYTGEFTQANYQLNMSYNNLHNITKKELIHTVNGQQKGYTLHYDYGNTEHPNAPNAITEVGKPEPRKYSYDGNGNPTNYSELNSFRKMTWDEENRLMGINDNGKLHIYSYDANGERVIKSNGDSQNVTINGTNAATLNHFENYTAYVSPYFVVNKGKFTKHYFEGAGRVTSKIGEGTFKQPAKITAGGYNYGQLSALQQQAIDAYIASLGIPPGPITQQGIYASPQLTGQPYPSAPTQNANENQEPPQGWPRQPVFNAPNDVPGPPVQFGPPITPTDVKAGEGFVGNGLPEKDVFYYHPDHLGSTNYVTGITGQITEHIETMAFGEILFEEHSSSFTTPYIFTGLELDRETNLTYASQRYLDMKTSIFVGVDKLAEKYPNFSGYIYAMQNPIRLTDPTGMEPVDERKIDITIPISSGYESNLQKLLNINKIGTAGINPGGDGGDSELNHAMHAGGDYDQEDPPTKAQPKPGEFVSPQMEMNYKINEFALDAVMWVDGAAELSALKWGLAKASVKGWFSFGAKNAMAEGKLANHLFKGTGKLADTAGNRALITKISNGKSLGVDAYGKSWYAKTLGNGTQIYSYTQNGIIKGAGLNQTPVNIIARYGLK</sequence>
<organism evidence="2 3">
    <name type="scientific">Flavobacterium psychrophilum</name>
    <dbReference type="NCBI Taxonomy" id="96345"/>
    <lineage>
        <taxon>Bacteria</taxon>
        <taxon>Pseudomonadati</taxon>
        <taxon>Bacteroidota</taxon>
        <taxon>Flavobacteriia</taxon>
        <taxon>Flavobacteriales</taxon>
        <taxon>Flavobacteriaceae</taxon>
        <taxon>Flavobacterium</taxon>
    </lineage>
</organism>
<protein>
    <recommendedName>
        <fullName evidence="4">RHS repeat-associated core domain-containing protein</fullName>
    </recommendedName>
</protein>
<proteinExistence type="predicted"/>
<dbReference type="PANTHER" id="PTHR32305:SF15">
    <property type="entry name" value="PROTEIN RHSA-RELATED"/>
    <property type="match status" value="1"/>
</dbReference>
<reference evidence="2 3" key="1">
    <citation type="submission" date="2020-07" db="EMBL/GenBank/DDBJ databases">
        <title>Genomic characterization of Flavobacterium psychrophilum strains.</title>
        <authorList>
            <person name="Castillo D."/>
            <person name="Jorgensen J."/>
            <person name="Middelboe M."/>
        </authorList>
    </citation>
    <scope>NUCLEOTIDE SEQUENCE [LARGE SCALE GENOMIC DNA]</scope>
    <source>
        <strain evidence="2 3">FPS-R7</strain>
    </source>
</reference>
<evidence type="ECO:0000313" key="3">
    <source>
        <dbReference type="Proteomes" id="UP000596329"/>
    </source>
</evidence>
<dbReference type="PANTHER" id="PTHR32305">
    <property type="match status" value="1"/>
</dbReference>
<dbReference type="Gene3D" id="2.180.10.10">
    <property type="entry name" value="RHS repeat-associated core"/>
    <property type="match status" value="2"/>
</dbReference>
<dbReference type="RefSeq" id="WP_203096006.1">
    <property type="nucleotide sequence ID" value="NZ_CP059075.1"/>
</dbReference>